<accession>T1FG47</accession>
<dbReference type="EMBL" id="AMQM01007299">
    <property type="status" value="NOT_ANNOTATED_CDS"/>
    <property type="molecule type" value="Genomic_DNA"/>
</dbReference>
<name>T1FG47_HELRO</name>
<dbReference type="EMBL" id="KB097594">
    <property type="protein sequence ID" value="ESN93783.1"/>
    <property type="molecule type" value="Genomic_DNA"/>
</dbReference>
<proteinExistence type="predicted"/>
<dbReference type="Proteomes" id="UP000015101">
    <property type="component" value="Unassembled WGS sequence"/>
</dbReference>
<sequence length="164" mass="17803">MNNKNSINKNGENKEEVVGGWFEEGLSTAPSTSGSELHGPLTPTSSFVMVARHWSVPADQKNKVVTALRGCCSQIVSNFIGQQNKASAAVSALEQMHFDVFLNSSRCCSVSQACAEQALCLHRSTGQPPGYCLSNMLNCNNHNYHKTSSTFQKKISCPPNRVPL</sequence>
<reference evidence="3" key="1">
    <citation type="submission" date="2012-12" db="EMBL/GenBank/DDBJ databases">
        <authorList>
            <person name="Hellsten U."/>
            <person name="Grimwood J."/>
            <person name="Chapman J.A."/>
            <person name="Shapiro H."/>
            <person name="Aerts A."/>
            <person name="Otillar R.P."/>
            <person name="Terry A.Y."/>
            <person name="Boore J.L."/>
            <person name="Simakov O."/>
            <person name="Marletaz F."/>
            <person name="Cho S.-J."/>
            <person name="Edsinger-Gonzales E."/>
            <person name="Havlak P."/>
            <person name="Kuo D.-H."/>
            <person name="Larsson T."/>
            <person name="Lv J."/>
            <person name="Arendt D."/>
            <person name="Savage R."/>
            <person name="Osoegawa K."/>
            <person name="de Jong P."/>
            <person name="Lindberg D.R."/>
            <person name="Seaver E.C."/>
            <person name="Weisblat D.A."/>
            <person name="Putnam N.H."/>
            <person name="Grigoriev I.V."/>
            <person name="Rokhsar D.S."/>
        </authorList>
    </citation>
    <scope>NUCLEOTIDE SEQUENCE</scope>
</reference>
<evidence type="ECO:0000313" key="3">
    <source>
        <dbReference type="Proteomes" id="UP000015101"/>
    </source>
</evidence>
<reference evidence="1 3" key="2">
    <citation type="journal article" date="2013" name="Nature">
        <title>Insights into bilaterian evolution from three spiralian genomes.</title>
        <authorList>
            <person name="Simakov O."/>
            <person name="Marletaz F."/>
            <person name="Cho S.J."/>
            <person name="Edsinger-Gonzales E."/>
            <person name="Havlak P."/>
            <person name="Hellsten U."/>
            <person name="Kuo D.H."/>
            <person name="Larsson T."/>
            <person name="Lv J."/>
            <person name="Arendt D."/>
            <person name="Savage R."/>
            <person name="Osoegawa K."/>
            <person name="de Jong P."/>
            <person name="Grimwood J."/>
            <person name="Chapman J.A."/>
            <person name="Shapiro H."/>
            <person name="Aerts A."/>
            <person name="Otillar R.P."/>
            <person name="Terry A.Y."/>
            <person name="Boore J.L."/>
            <person name="Grigoriev I.V."/>
            <person name="Lindberg D.R."/>
            <person name="Seaver E.C."/>
            <person name="Weisblat D.A."/>
            <person name="Putnam N.H."/>
            <person name="Rokhsar D.S."/>
        </authorList>
    </citation>
    <scope>NUCLEOTIDE SEQUENCE</scope>
</reference>
<dbReference type="RefSeq" id="XP_009028193.1">
    <property type="nucleotide sequence ID" value="XM_009029945.1"/>
</dbReference>
<gene>
    <name evidence="2" type="primary">20207796</name>
    <name evidence="1" type="ORF">HELRODRAFT_180651</name>
</gene>
<dbReference type="KEGG" id="hro:HELRODRAFT_180651"/>
<dbReference type="InParanoid" id="T1FG47"/>
<dbReference type="GeneID" id="20207796"/>
<protein>
    <submittedName>
        <fullName evidence="1 2">Uncharacterized protein</fullName>
    </submittedName>
</protein>
<evidence type="ECO:0000313" key="1">
    <source>
        <dbReference type="EMBL" id="ESN93783.1"/>
    </source>
</evidence>
<dbReference type="CTD" id="20207796"/>
<dbReference type="EnsemblMetazoa" id="HelroT180651">
    <property type="protein sequence ID" value="HelroP180651"/>
    <property type="gene ID" value="HelroG180651"/>
</dbReference>
<evidence type="ECO:0000313" key="2">
    <source>
        <dbReference type="EnsemblMetazoa" id="HelroP180651"/>
    </source>
</evidence>
<reference evidence="2" key="3">
    <citation type="submission" date="2015-06" db="UniProtKB">
        <authorList>
            <consortium name="EnsemblMetazoa"/>
        </authorList>
    </citation>
    <scope>IDENTIFICATION</scope>
</reference>
<organism evidence="2 3">
    <name type="scientific">Helobdella robusta</name>
    <name type="common">Californian leech</name>
    <dbReference type="NCBI Taxonomy" id="6412"/>
    <lineage>
        <taxon>Eukaryota</taxon>
        <taxon>Metazoa</taxon>
        <taxon>Spiralia</taxon>
        <taxon>Lophotrochozoa</taxon>
        <taxon>Annelida</taxon>
        <taxon>Clitellata</taxon>
        <taxon>Hirudinea</taxon>
        <taxon>Rhynchobdellida</taxon>
        <taxon>Glossiphoniidae</taxon>
        <taxon>Helobdella</taxon>
    </lineage>
</organism>
<dbReference type="AlphaFoldDB" id="T1FG47"/>
<dbReference type="HOGENOM" id="CLU_1620847_0_0_1"/>
<keyword evidence="3" id="KW-1185">Reference proteome</keyword>